<dbReference type="InterPro" id="IPR003789">
    <property type="entry name" value="Asn/Gln_tRNA_amidoTrase-B-like"/>
</dbReference>
<feature type="domain" description="Asn/Gln amidotransferase" evidence="12">
    <location>
        <begin position="328"/>
        <end position="480"/>
    </location>
</feature>
<keyword evidence="14" id="KW-1185">Reference proteome</keyword>
<dbReference type="Gene3D" id="1.10.10.410">
    <property type="match status" value="1"/>
</dbReference>
<dbReference type="InterPro" id="IPR014746">
    <property type="entry name" value="Gln_synth/guanido_kin_cat_dom"/>
</dbReference>
<evidence type="ECO:0000313" key="13">
    <source>
        <dbReference type="EMBL" id="APE29845.1"/>
    </source>
</evidence>
<dbReference type="SUPFAM" id="SSF55931">
    <property type="entry name" value="Glutamine synthetase/guanido kinase"/>
    <property type="match status" value="1"/>
</dbReference>
<evidence type="ECO:0000313" key="14">
    <source>
        <dbReference type="Proteomes" id="UP000181985"/>
    </source>
</evidence>
<dbReference type="PANTHER" id="PTHR11659:SF0">
    <property type="entry name" value="GLUTAMYL-TRNA(GLN) AMIDOTRANSFERASE SUBUNIT B, MITOCHONDRIAL"/>
    <property type="match status" value="1"/>
</dbReference>
<dbReference type="PROSITE" id="PS01234">
    <property type="entry name" value="GATB"/>
    <property type="match status" value="1"/>
</dbReference>
<sequence length="484" mass="52845">MQWETVIGLEVHVQLATRSKIFSGASTAFGAEPNSQACAVDLGMPGVLPVLNEAAVAMAVQFGLGIHAEIPEISVFDRKNYFYPDLPKGYQTSQMYHPIVGPGEVEITLEDGGTKAVRVHHAHLEEDAGKSLHEDFHGMTGIDLNRAGTPLLEIVSEPDMRSAREAAAYLKAIHSIVTYLGISDGNMAEGSMRCDVNVSVRPRGQEAFGTRAEIKNVNSFRFVERAIEYEVERQIELLEDGGEVVQETRLFDPEADETRSMRTKEQANDYRYFPCPDLLPVVLDQAYVDHLRETLPELPAAKRARFQEGLGLSAYDAGVLSASRAMAEFFEQVRDVCGDAKQAANWVQGELSGALNREGLPIEDSPVSARQLGELIARVIDGTINGKAAKQVFQALWHGEGSSADEVIEAKGLKQVTDTGAIEAMIDQVIADSPAQVAQYRDAEPDKRGKMIGYFVGQVMKASRGTANPQQVNALLKEKLDALC</sequence>
<evidence type="ECO:0000256" key="3">
    <source>
        <dbReference type="ARBA" id="ARBA00016923"/>
    </source>
</evidence>
<dbReference type="Pfam" id="PF02637">
    <property type="entry name" value="GatB_Yqey"/>
    <property type="match status" value="1"/>
</dbReference>
<evidence type="ECO:0000256" key="5">
    <source>
        <dbReference type="ARBA" id="ARBA00022741"/>
    </source>
</evidence>
<organism evidence="13 14">
    <name type="scientific">Halomonas aestuarii</name>
    <dbReference type="NCBI Taxonomy" id="1897729"/>
    <lineage>
        <taxon>Bacteria</taxon>
        <taxon>Pseudomonadati</taxon>
        <taxon>Pseudomonadota</taxon>
        <taxon>Gammaproteobacteria</taxon>
        <taxon>Oceanospirillales</taxon>
        <taxon>Halomonadaceae</taxon>
        <taxon>Halomonas</taxon>
    </lineage>
</organism>
<name>A0A1J0VCT7_9GAMM</name>
<dbReference type="FunFam" id="1.10.150.380:FF:000001">
    <property type="entry name" value="Aspartyl/glutamyl-tRNA(Asn/Gln) amidotransferase subunit B"/>
    <property type="match status" value="1"/>
</dbReference>
<keyword evidence="13" id="KW-0808">Transferase</keyword>
<gene>
    <name evidence="11 13" type="primary">gatB</name>
    <name evidence="13" type="ORF">BOX17_02000</name>
</gene>
<dbReference type="EMBL" id="CP018139">
    <property type="protein sequence ID" value="APE29845.1"/>
    <property type="molecule type" value="Genomic_DNA"/>
</dbReference>
<dbReference type="PANTHER" id="PTHR11659">
    <property type="entry name" value="GLUTAMYL-TRNA GLN AMIDOTRANSFERASE SUBUNIT B MITOCHONDRIAL AND PROKARYOTIC PET112-RELATED"/>
    <property type="match status" value="1"/>
</dbReference>
<reference evidence="14" key="1">
    <citation type="submission" date="2016-11" db="EMBL/GenBank/DDBJ databases">
        <title>Halolamina sediminis sp. nov., an extremely halophilic archaeon isolated from solar salt.</title>
        <authorList>
            <person name="Koh H.-W."/>
            <person name="Rani S."/>
            <person name="Park S.-J."/>
        </authorList>
    </citation>
    <scope>NUCLEOTIDE SEQUENCE [LARGE SCALE GENOMIC DNA]</scope>
    <source>
        <strain evidence="14">Hb3</strain>
    </source>
</reference>
<dbReference type="InterPro" id="IPR004413">
    <property type="entry name" value="GatB"/>
</dbReference>
<comment type="similarity">
    <text evidence="1 11">Belongs to the GatB/GatE family. GatB subfamily.</text>
</comment>
<evidence type="ECO:0000256" key="2">
    <source>
        <dbReference type="ARBA" id="ARBA00011123"/>
    </source>
</evidence>
<dbReference type="NCBIfam" id="NF004012">
    <property type="entry name" value="PRK05477.1-2"/>
    <property type="match status" value="1"/>
</dbReference>
<dbReference type="InterPro" id="IPR017958">
    <property type="entry name" value="Gln-tRNA_amidoTrfase_suB_CS"/>
</dbReference>
<evidence type="ECO:0000256" key="10">
    <source>
        <dbReference type="ARBA" id="ARBA00047913"/>
    </source>
</evidence>
<evidence type="ECO:0000256" key="7">
    <source>
        <dbReference type="ARBA" id="ARBA00022917"/>
    </source>
</evidence>
<dbReference type="Pfam" id="PF02934">
    <property type="entry name" value="GatB_N"/>
    <property type="match status" value="1"/>
</dbReference>
<dbReference type="SUPFAM" id="SSF89095">
    <property type="entry name" value="GatB/YqeY motif"/>
    <property type="match status" value="1"/>
</dbReference>
<dbReference type="AlphaFoldDB" id="A0A1J0VCT7"/>
<dbReference type="NCBIfam" id="NF004015">
    <property type="entry name" value="PRK05477.1-5"/>
    <property type="match status" value="1"/>
</dbReference>
<accession>A0A1J0VCT7</accession>
<evidence type="ECO:0000256" key="11">
    <source>
        <dbReference type="HAMAP-Rule" id="MF_00121"/>
    </source>
</evidence>
<keyword evidence="7 11" id="KW-0648">Protein biosynthesis</keyword>
<dbReference type="NCBIfam" id="NF004014">
    <property type="entry name" value="PRK05477.1-4"/>
    <property type="match status" value="1"/>
</dbReference>
<evidence type="ECO:0000256" key="8">
    <source>
        <dbReference type="ARBA" id="ARBA00024799"/>
    </source>
</evidence>
<comment type="function">
    <text evidence="8 11">Allows the formation of correctly charged Asn-tRNA(Asn) or Gln-tRNA(Gln) through the transamidation of misacylated Asp-tRNA(Asn) or Glu-tRNA(Gln) in organisms which lack either or both of asparaginyl-tRNA or glutaminyl-tRNA synthetases. The reaction takes place in the presence of glutamine and ATP through an activated phospho-Asp-tRNA(Asn) or phospho-Glu-tRNA(Gln).</text>
</comment>
<dbReference type="Gene3D" id="1.10.150.380">
    <property type="entry name" value="GatB domain, N-terminal subdomain"/>
    <property type="match status" value="1"/>
</dbReference>
<dbReference type="FunFam" id="1.10.10.410:FF:000001">
    <property type="entry name" value="Aspartyl/glutamyl-tRNA(Asn/Gln) amidotransferase subunit B"/>
    <property type="match status" value="1"/>
</dbReference>
<dbReference type="SMART" id="SM00845">
    <property type="entry name" value="GatB_Yqey"/>
    <property type="match status" value="1"/>
</dbReference>
<dbReference type="InterPro" id="IPR023168">
    <property type="entry name" value="GatB_Yqey_C_2"/>
</dbReference>
<dbReference type="InterPro" id="IPR006075">
    <property type="entry name" value="Asn/Gln-tRNA_Trfase_suB/E_cat"/>
</dbReference>
<dbReference type="KEGG" id="hsi:BOX17_02000"/>
<keyword evidence="6 11" id="KW-0067">ATP-binding</keyword>
<dbReference type="InterPro" id="IPR018027">
    <property type="entry name" value="Asn/Gln_amidotransferase"/>
</dbReference>
<dbReference type="GO" id="GO:0005524">
    <property type="term" value="F:ATP binding"/>
    <property type="evidence" value="ECO:0007669"/>
    <property type="project" value="UniProtKB-KW"/>
</dbReference>
<dbReference type="NCBIfam" id="TIGR00133">
    <property type="entry name" value="gatB"/>
    <property type="match status" value="1"/>
</dbReference>
<proteinExistence type="inferred from homology"/>
<dbReference type="GO" id="GO:0050566">
    <property type="term" value="F:asparaginyl-tRNA synthase (glutamine-hydrolyzing) activity"/>
    <property type="evidence" value="ECO:0007669"/>
    <property type="project" value="RHEA"/>
</dbReference>
<dbReference type="EC" id="6.3.5.-" evidence="11"/>
<keyword evidence="5 11" id="KW-0547">Nucleotide-binding</keyword>
<dbReference type="InterPro" id="IPR017959">
    <property type="entry name" value="Asn/Gln-tRNA_amidoTrfase_suB/E"/>
</dbReference>
<protein>
    <recommendedName>
        <fullName evidence="3 11">Aspartyl/glutamyl-tRNA(Asn/Gln) amidotransferase subunit B</fullName>
        <shortName evidence="11">Asp/Glu-ADT subunit B</shortName>
        <ecNumber evidence="11">6.3.5.-</ecNumber>
    </recommendedName>
</protein>
<dbReference type="InterPro" id="IPR042114">
    <property type="entry name" value="GatB_C_1"/>
</dbReference>
<evidence type="ECO:0000256" key="9">
    <source>
        <dbReference type="ARBA" id="ARBA00047380"/>
    </source>
</evidence>
<dbReference type="OrthoDB" id="9804078at2"/>
<comment type="catalytic activity">
    <reaction evidence="10 11">
        <text>L-glutamyl-tRNA(Gln) + L-glutamine + ATP + H2O = L-glutaminyl-tRNA(Gln) + L-glutamate + ADP + phosphate + H(+)</text>
        <dbReference type="Rhea" id="RHEA:17521"/>
        <dbReference type="Rhea" id="RHEA-COMP:9681"/>
        <dbReference type="Rhea" id="RHEA-COMP:9684"/>
        <dbReference type="ChEBI" id="CHEBI:15377"/>
        <dbReference type="ChEBI" id="CHEBI:15378"/>
        <dbReference type="ChEBI" id="CHEBI:29985"/>
        <dbReference type="ChEBI" id="CHEBI:30616"/>
        <dbReference type="ChEBI" id="CHEBI:43474"/>
        <dbReference type="ChEBI" id="CHEBI:58359"/>
        <dbReference type="ChEBI" id="CHEBI:78520"/>
        <dbReference type="ChEBI" id="CHEBI:78521"/>
        <dbReference type="ChEBI" id="CHEBI:456216"/>
    </reaction>
</comment>
<comment type="subunit">
    <text evidence="2 11">Heterotrimer of A, B and C subunits.</text>
</comment>
<evidence type="ECO:0000256" key="4">
    <source>
        <dbReference type="ARBA" id="ARBA00022598"/>
    </source>
</evidence>
<dbReference type="Proteomes" id="UP000181985">
    <property type="component" value="Chromosome"/>
</dbReference>
<dbReference type="HAMAP" id="MF_00121">
    <property type="entry name" value="GatB"/>
    <property type="match status" value="1"/>
</dbReference>
<evidence type="ECO:0000256" key="1">
    <source>
        <dbReference type="ARBA" id="ARBA00005306"/>
    </source>
</evidence>
<dbReference type="GO" id="GO:0050567">
    <property type="term" value="F:glutaminyl-tRNA synthase (glutamine-hydrolyzing) activity"/>
    <property type="evidence" value="ECO:0007669"/>
    <property type="project" value="UniProtKB-UniRule"/>
</dbReference>
<keyword evidence="4 11" id="KW-0436">Ligase</keyword>
<dbReference type="RefSeq" id="WP_071941832.1">
    <property type="nucleotide sequence ID" value="NZ_CP018139.1"/>
</dbReference>
<evidence type="ECO:0000256" key="6">
    <source>
        <dbReference type="ARBA" id="ARBA00022840"/>
    </source>
</evidence>
<dbReference type="GO" id="GO:0016740">
    <property type="term" value="F:transferase activity"/>
    <property type="evidence" value="ECO:0007669"/>
    <property type="project" value="UniProtKB-KW"/>
</dbReference>
<dbReference type="GO" id="GO:0006412">
    <property type="term" value="P:translation"/>
    <property type="evidence" value="ECO:0007669"/>
    <property type="project" value="UniProtKB-UniRule"/>
</dbReference>
<comment type="catalytic activity">
    <reaction evidence="9 11">
        <text>L-aspartyl-tRNA(Asn) + L-glutamine + ATP + H2O = L-asparaginyl-tRNA(Asn) + L-glutamate + ADP + phosphate + 2 H(+)</text>
        <dbReference type="Rhea" id="RHEA:14513"/>
        <dbReference type="Rhea" id="RHEA-COMP:9674"/>
        <dbReference type="Rhea" id="RHEA-COMP:9677"/>
        <dbReference type="ChEBI" id="CHEBI:15377"/>
        <dbReference type="ChEBI" id="CHEBI:15378"/>
        <dbReference type="ChEBI" id="CHEBI:29985"/>
        <dbReference type="ChEBI" id="CHEBI:30616"/>
        <dbReference type="ChEBI" id="CHEBI:43474"/>
        <dbReference type="ChEBI" id="CHEBI:58359"/>
        <dbReference type="ChEBI" id="CHEBI:78515"/>
        <dbReference type="ChEBI" id="CHEBI:78516"/>
        <dbReference type="ChEBI" id="CHEBI:456216"/>
    </reaction>
</comment>
<evidence type="ECO:0000259" key="12">
    <source>
        <dbReference type="SMART" id="SM00845"/>
    </source>
</evidence>
<dbReference type="GO" id="GO:0070681">
    <property type="term" value="P:glutaminyl-tRNAGln biosynthesis via transamidation"/>
    <property type="evidence" value="ECO:0007669"/>
    <property type="project" value="TreeGrafter"/>
</dbReference>